<reference evidence="2 3" key="1">
    <citation type="journal article" date="2016" name="DNA Res.">
        <title>Genome sequence of Aspergillus luchuensis NBRC 4314.</title>
        <authorList>
            <person name="Yamada O."/>
            <person name="Machida M."/>
            <person name="Hosoyama A."/>
            <person name="Goto M."/>
            <person name="Takahashi T."/>
            <person name="Futagami T."/>
            <person name="Yamagata Y."/>
            <person name="Takeuchi M."/>
            <person name="Kobayashi T."/>
            <person name="Koike H."/>
            <person name="Abe K."/>
            <person name="Asai K."/>
            <person name="Arita M."/>
            <person name="Fujita N."/>
            <person name="Fukuda K."/>
            <person name="Higa K."/>
            <person name="Horikawa H."/>
            <person name="Ishikawa T."/>
            <person name="Jinno K."/>
            <person name="Kato Y."/>
            <person name="Kirimura K."/>
            <person name="Mizutani O."/>
            <person name="Nakasone K."/>
            <person name="Sano M."/>
            <person name="Shiraishi Y."/>
            <person name="Tsukahara M."/>
            <person name="Gomi K."/>
        </authorList>
    </citation>
    <scope>NUCLEOTIDE SEQUENCE [LARGE SCALE GENOMIC DNA]</scope>
    <source>
        <strain evidence="2 3">RIB 2604</strain>
    </source>
</reference>
<dbReference type="EMBL" id="BCWF01000010">
    <property type="protein sequence ID" value="GAT21622.1"/>
    <property type="molecule type" value="Genomic_DNA"/>
</dbReference>
<dbReference type="Proteomes" id="UP000075230">
    <property type="component" value="Unassembled WGS sequence"/>
</dbReference>
<dbReference type="AlphaFoldDB" id="A0A146F745"/>
<evidence type="ECO:0000313" key="3">
    <source>
        <dbReference type="Proteomes" id="UP000075230"/>
    </source>
</evidence>
<proteinExistence type="predicted"/>
<evidence type="ECO:0000313" key="2">
    <source>
        <dbReference type="EMBL" id="GAT21622.1"/>
    </source>
</evidence>
<accession>A0A146F745</accession>
<evidence type="ECO:0000256" key="1">
    <source>
        <dbReference type="SAM" id="MobiDB-lite"/>
    </source>
</evidence>
<organism evidence="2 3">
    <name type="scientific">Aspergillus kawachii</name>
    <name type="common">White koji mold</name>
    <name type="synonym">Aspergillus awamori var. kawachi</name>
    <dbReference type="NCBI Taxonomy" id="1069201"/>
    <lineage>
        <taxon>Eukaryota</taxon>
        <taxon>Fungi</taxon>
        <taxon>Dikarya</taxon>
        <taxon>Ascomycota</taxon>
        <taxon>Pezizomycotina</taxon>
        <taxon>Eurotiomycetes</taxon>
        <taxon>Eurotiomycetidae</taxon>
        <taxon>Eurotiales</taxon>
        <taxon>Aspergillaceae</taxon>
        <taxon>Aspergillus</taxon>
        <taxon>Aspergillus subgen. Circumdati</taxon>
    </lineage>
</organism>
<protein>
    <submittedName>
        <fullName evidence="2">dUTPase</fullName>
    </submittedName>
</protein>
<name>A0A146F745_ASPKA</name>
<reference evidence="3" key="2">
    <citation type="submission" date="2016-02" db="EMBL/GenBank/DDBJ databases">
        <title>Genome sequencing of Aspergillus luchuensis NBRC 4314.</title>
        <authorList>
            <person name="Yamada O."/>
        </authorList>
    </citation>
    <scope>NUCLEOTIDE SEQUENCE [LARGE SCALE GENOMIC DNA]</scope>
    <source>
        <strain evidence="3">RIB 2604</strain>
    </source>
</reference>
<gene>
    <name evidence="2" type="ORF">RIB2604_01005130</name>
</gene>
<comment type="caution">
    <text evidence="2">The sequence shown here is derived from an EMBL/GenBank/DDBJ whole genome shotgun (WGS) entry which is preliminary data.</text>
</comment>
<sequence length="117" mass="11995">MSTKEAVGDGASGTPQKRPPPPSIISGRAGLLCSAFLNSDHPSASLKEAWVLRGHRGTVPSVGIGIERGPVDVFGASVVTRCCVPQIAYTTSQQPAGDLPTDRVQVASDAATVSLVN</sequence>
<feature type="region of interest" description="Disordered" evidence="1">
    <location>
        <begin position="1"/>
        <end position="25"/>
    </location>
</feature>